<evidence type="ECO:0000256" key="1">
    <source>
        <dbReference type="ARBA" id="ARBA00004141"/>
    </source>
</evidence>
<evidence type="ECO:0000256" key="6">
    <source>
        <dbReference type="ARBA" id="ARBA00022781"/>
    </source>
</evidence>
<feature type="transmembrane region" description="Helical" evidence="12">
    <location>
        <begin position="73"/>
        <end position="90"/>
    </location>
</feature>
<keyword evidence="10" id="KW-0066">ATP synthesis</keyword>
<dbReference type="Gene3D" id="1.20.120.220">
    <property type="entry name" value="ATP synthase, F0 complex, subunit A"/>
    <property type="match status" value="1"/>
</dbReference>
<dbReference type="InterPro" id="IPR000568">
    <property type="entry name" value="ATP_synth_F0_asu"/>
</dbReference>
<dbReference type="PRINTS" id="PR00123">
    <property type="entry name" value="ATPASEA"/>
</dbReference>
<evidence type="ECO:0000256" key="12">
    <source>
        <dbReference type="SAM" id="Phobius"/>
    </source>
</evidence>
<dbReference type="AlphaFoldDB" id="A0A455JVF9"/>
<feature type="transmembrane region" description="Helical" evidence="12">
    <location>
        <begin position="96"/>
        <end position="115"/>
    </location>
</feature>
<evidence type="ECO:0000256" key="5">
    <source>
        <dbReference type="ARBA" id="ARBA00022692"/>
    </source>
</evidence>
<feature type="transmembrane region" description="Helical" evidence="12">
    <location>
        <begin position="154"/>
        <end position="172"/>
    </location>
</feature>
<dbReference type="CDD" id="cd00310">
    <property type="entry name" value="ATP-synt_Fo_a_6"/>
    <property type="match status" value="1"/>
</dbReference>
<sequence length="218" mass="24881">MLTNLFSSFDPSTSLGMQMNWILIILILMVLPNKFWFIESRMSMLKMILSNFIEKEMKFIYFNKQFILNMKSMFLLILIMNLTGLTPYVFTPSSHLSVSLALGLPIWISLMTFSWTNFTNLMFAHLLPVSTPTLISPFMILVESISNLIRPISLSVRLTANMIAGHLLLTLLGNINGIKTISLILTLQIIMMMFEIAVAMIQAYVFTILMTMYSSEIP</sequence>
<comment type="subcellular location">
    <subcellularLocation>
        <location evidence="1">Membrane</location>
        <topology evidence="1">Multi-pass membrane protein</topology>
    </subcellularLocation>
    <subcellularLocation>
        <location evidence="11">Mitochondrion inner membrane</location>
        <topology evidence="11">Multi-pass membrane protein</topology>
    </subcellularLocation>
</comment>
<evidence type="ECO:0000256" key="10">
    <source>
        <dbReference type="ARBA" id="ARBA00023310"/>
    </source>
</evidence>
<evidence type="ECO:0000256" key="8">
    <source>
        <dbReference type="ARBA" id="ARBA00023065"/>
    </source>
</evidence>
<dbReference type="EMBL" id="MG515238">
    <property type="protein sequence ID" value="AVV32051.1"/>
    <property type="molecule type" value="Genomic_DNA"/>
</dbReference>
<dbReference type="GO" id="GO:0046933">
    <property type="term" value="F:proton-transporting ATP synthase activity, rotational mechanism"/>
    <property type="evidence" value="ECO:0007669"/>
    <property type="project" value="TreeGrafter"/>
</dbReference>
<dbReference type="PANTHER" id="PTHR11410">
    <property type="entry name" value="ATP SYNTHASE SUBUNIT A"/>
    <property type="match status" value="1"/>
</dbReference>
<organism evidence="13">
    <name type="scientific">Sogatella vibix</name>
    <dbReference type="NCBI Taxonomy" id="2138606"/>
    <lineage>
        <taxon>Eukaryota</taxon>
        <taxon>Metazoa</taxon>
        <taxon>Ecdysozoa</taxon>
        <taxon>Arthropoda</taxon>
        <taxon>Hexapoda</taxon>
        <taxon>Insecta</taxon>
        <taxon>Pterygota</taxon>
        <taxon>Neoptera</taxon>
        <taxon>Paraneoptera</taxon>
        <taxon>Hemiptera</taxon>
        <taxon>Auchenorrhyncha</taxon>
        <taxon>Fulgoroidea</taxon>
        <taxon>Delphacidae</taxon>
        <taxon>Delphacinae</taxon>
        <taxon>Sogatella</taxon>
    </lineage>
</organism>
<evidence type="ECO:0000256" key="4">
    <source>
        <dbReference type="ARBA" id="ARBA00022547"/>
    </source>
</evidence>
<evidence type="ECO:0000256" key="3">
    <source>
        <dbReference type="ARBA" id="ARBA00022448"/>
    </source>
</evidence>
<keyword evidence="4" id="KW-0138">CF(0)</keyword>
<feature type="transmembrane region" description="Helical" evidence="12">
    <location>
        <begin position="20"/>
        <end position="38"/>
    </location>
</feature>
<keyword evidence="7 12" id="KW-1133">Transmembrane helix</keyword>
<gene>
    <name evidence="13" type="primary">ATP6</name>
</gene>
<dbReference type="InterPro" id="IPR045083">
    <property type="entry name" value="ATP_synth_F0_asu_bact/mt"/>
</dbReference>
<geneLocation type="mitochondrion" evidence="13"/>
<evidence type="ECO:0000256" key="9">
    <source>
        <dbReference type="ARBA" id="ARBA00023136"/>
    </source>
</evidence>
<dbReference type="PANTHER" id="PTHR11410:SF0">
    <property type="entry name" value="ATP SYNTHASE SUBUNIT A"/>
    <property type="match status" value="1"/>
</dbReference>
<dbReference type="InterPro" id="IPR023011">
    <property type="entry name" value="ATP_synth_F0_asu_AS"/>
</dbReference>
<dbReference type="GO" id="GO:0005743">
    <property type="term" value="C:mitochondrial inner membrane"/>
    <property type="evidence" value="ECO:0007669"/>
    <property type="project" value="UniProtKB-SubCell"/>
</dbReference>
<accession>A0A455JVF9</accession>
<name>A0A455JVF9_9HEMI</name>
<proteinExistence type="inferred from homology"/>
<evidence type="ECO:0000256" key="2">
    <source>
        <dbReference type="ARBA" id="ARBA00006810"/>
    </source>
</evidence>
<keyword evidence="6" id="KW-0375">Hydrogen ion transport</keyword>
<dbReference type="GO" id="GO:0045259">
    <property type="term" value="C:proton-transporting ATP synthase complex"/>
    <property type="evidence" value="ECO:0007669"/>
    <property type="project" value="UniProtKB-KW"/>
</dbReference>
<dbReference type="GeneID" id="40139659"/>
<keyword evidence="9 12" id="KW-0472">Membrane</keyword>
<dbReference type="RefSeq" id="YP_009629415.1">
    <property type="nucleotide sequence ID" value="NC_042180.1"/>
</dbReference>
<reference evidence="13" key="1">
    <citation type="submission" date="2017-11" db="EMBL/GenBank/DDBJ databases">
        <authorList>
            <person name="Huang Y."/>
            <person name="Qin D."/>
        </authorList>
    </citation>
    <scope>NUCLEOTIDE SEQUENCE</scope>
</reference>
<dbReference type="NCBIfam" id="TIGR01131">
    <property type="entry name" value="ATP_synt_6_or_A"/>
    <property type="match status" value="1"/>
</dbReference>
<keyword evidence="3" id="KW-0813">Transport</keyword>
<keyword evidence="5 12" id="KW-0812">Transmembrane</keyword>
<dbReference type="SUPFAM" id="SSF81336">
    <property type="entry name" value="F1F0 ATP synthase subunit A"/>
    <property type="match status" value="1"/>
</dbReference>
<comment type="similarity">
    <text evidence="2">Belongs to the ATPase A chain family.</text>
</comment>
<dbReference type="Pfam" id="PF00119">
    <property type="entry name" value="ATP-synt_A"/>
    <property type="match status" value="1"/>
</dbReference>
<dbReference type="PROSITE" id="PS00449">
    <property type="entry name" value="ATPASE_A"/>
    <property type="match status" value="1"/>
</dbReference>
<dbReference type="CTD" id="4508"/>
<evidence type="ECO:0000256" key="11">
    <source>
        <dbReference type="RuleBase" id="RU004450"/>
    </source>
</evidence>
<feature type="transmembrane region" description="Helical" evidence="12">
    <location>
        <begin position="184"/>
        <end position="213"/>
    </location>
</feature>
<evidence type="ECO:0000313" key="13">
    <source>
        <dbReference type="EMBL" id="AVV32051.1"/>
    </source>
</evidence>
<feature type="transmembrane region" description="Helical" evidence="12">
    <location>
        <begin position="122"/>
        <end position="142"/>
    </location>
</feature>
<protein>
    <recommendedName>
        <fullName evidence="11">ATP synthase subunit a</fullName>
    </recommendedName>
</protein>
<keyword evidence="13" id="KW-0496">Mitochondrion</keyword>
<keyword evidence="8" id="KW-0406">Ion transport</keyword>
<reference evidence="13" key="2">
    <citation type="submission" date="2019-04" db="EMBL/GenBank/DDBJ databases">
        <title>First mitogenome for the tribe Saccharosydnini (Hemiptera: Fulgoroidea: Delphacidae: Delphacinae) and a divergence time estimation for three predominant rice planthoppers.</title>
        <authorList>
            <person name="Huang Y.X."/>
            <person name="Qin D.Z."/>
        </authorList>
    </citation>
    <scope>NUCLEOTIDE SEQUENCE</scope>
</reference>
<dbReference type="InterPro" id="IPR035908">
    <property type="entry name" value="F0_ATP_A_sf"/>
</dbReference>
<evidence type="ECO:0000256" key="7">
    <source>
        <dbReference type="ARBA" id="ARBA00022989"/>
    </source>
</evidence>